<keyword evidence="4 14" id="KW-0813">Transport</keyword>
<dbReference type="AlphaFoldDB" id="A0A3B0K2U4"/>
<keyword evidence="11 14" id="KW-0472">Membrane</keyword>
<dbReference type="GO" id="GO:0005743">
    <property type="term" value="C:mitochondrial inner membrane"/>
    <property type="evidence" value="ECO:0007669"/>
    <property type="project" value="UniProtKB-SubCell"/>
</dbReference>
<evidence type="ECO:0000256" key="11">
    <source>
        <dbReference type="ARBA" id="ARBA00023136"/>
    </source>
</evidence>
<evidence type="ECO:0000256" key="5">
    <source>
        <dbReference type="ARBA" id="ARBA00022660"/>
    </source>
</evidence>
<dbReference type="Pfam" id="PF06212">
    <property type="entry name" value="GRIM-19"/>
    <property type="match status" value="1"/>
</dbReference>
<evidence type="ECO:0000256" key="13">
    <source>
        <dbReference type="ARBA" id="ARBA00046797"/>
    </source>
</evidence>
<dbReference type="STRING" id="7266.A0A3B0K2U4"/>
<evidence type="ECO:0000256" key="4">
    <source>
        <dbReference type="ARBA" id="ARBA00022448"/>
    </source>
</evidence>
<reference evidence="16" key="1">
    <citation type="submission" date="2018-01" db="EMBL/GenBank/DDBJ databases">
        <authorList>
            <person name="Alioto T."/>
            <person name="Alioto T."/>
        </authorList>
    </citation>
    <scope>NUCLEOTIDE SEQUENCE [LARGE SCALE GENOMIC DNA]</scope>
</reference>
<comment type="subunit">
    <text evidence="13">Complex I is composed of 45 different subunits. Interacts with CARD15, but not with CARD4. Interacts with STAT3, but not with STAT1, STAT2 and STAT5A. Interacts with OLFM4.</text>
</comment>
<evidence type="ECO:0000256" key="9">
    <source>
        <dbReference type="ARBA" id="ARBA00022989"/>
    </source>
</evidence>
<comment type="similarity">
    <text evidence="2 14">Belongs to the complex I NDUFA13 subunit family.</text>
</comment>
<dbReference type="OrthoDB" id="3308at2759"/>
<organism evidence="15 16">
    <name type="scientific">Drosophila guanche</name>
    <name type="common">Fruit fly</name>
    <dbReference type="NCBI Taxonomy" id="7266"/>
    <lineage>
        <taxon>Eukaryota</taxon>
        <taxon>Metazoa</taxon>
        <taxon>Ecdysozoa</taxon>
        <taxon>Arthropoda</taxon>
        <taxon>Hexapoda</taxon>
        <taxon>Insecta</taxon>
        <taxon>Pterygota</taxon>
        <taxon>Neoptera</taxon>
        <taxon>Endopterygota</taxon>
        <taxon>Diptera</taxon>
        <taxon>Brachycera</taxon>
        <taxon>Muscomorpha</taxon>
        <taxon>Ephydroidea</taxon>
        <taxon>Drosophilidae</taxon>
        <taxon>Drosophila</taxon>
        <taxon>Sophophora</taxon>
    </lineage>
</organism>
<evidence type="ECO:0000256" key="2">
    <source>
        <dbReference type="ARBA" id="ARBA00007312"/>
    </source>
</evidence>
<proteinExistence type="inferred from homology"/>
<dbReference type="EMBL" id="OUUW01000003">
    <property type="protein sequence ID" value="SPP77718.1"/>
    <property type="molecule type" value="Genomic_DNA"/>
</dbReference>
<evidence type="ECO:0000256" key="10">
    <source>
        <dbReference type="ARBA" id="ARBA00023128"/>
    </source>
</evidence>
<dbReference type="InterPro" id="IPR009346">
    <property type="entry name" value="GRIM-19"/>
</dbReference>
<keyword evidence="9 14" id="KW-1133">Transmembrane helix</keyword>
<dbReference type="PANTHER" id="PTHR12966:SF0">
    <property type="entry name" value="NADH DEHYDROGENASE [UBIQUINONE] 1 ALPHA SUBCOMPLEX SUBUNIT 13"/>
    <property type="match status" value="1"/>
</dbReference>
<evidence type="ECO:0000256" key="3">
    <source>
        <dbReference type="ARBA" id="ARBA00018192"/>
    </source>
</evidence>
<evidence type="ECO:0000313" key="16">
    <source>
        <dbReference type="Proteomes" id="UP000268350"/>
    </source>
</evidence>
<evidence type="ECO:0000256" key="6">
    <source>
        <dbReference type="ARBA" id="ARBA00022692"/>
    </source>
</evidence>
<evidence type="ECO:0000256" key="1">
    <source>
        <dbReference type="ARBA" id="ARBA00004298"/>
    </source>
</evidence>
<comment type="function">
    <text evidence="12">Accessory subunit of the mitochondrial membrane respiratory chain NADH dehydrogenase (Complex I), that is believed not to be involved in catalysis. Complex I functions in the transfer of electrons from NADH to the respiratory chain. The immediate electron acceptor for the enzyme is believed to be ubiquinone. Involved in the interferon/all-trans-retinoic acid (IFN/RA) induced cell death. This apoptotic activity is inhibited by interaction with viral IRF1. Prevents the transactivation of STAT3 target genes. May play a role in CARD15-mediated innate mucosal responses and serve to regulate intestinal epithelial cell responses to microbes.</text>
</comment>
<evidence type="ECO:0000256" key="12">
    <source>
        <dbReference type="ARBA" id="ARBA00045908"/>
    </source>
</evidence>
<keyword evidence="10 14" id="KW-0496">Mitochondrion</keyword>
<comment type="subcellular location">
    <subcellularLocation>
        <location evidence="1 14">Mitochondrion inner membrane</location>
        <topology evidence="1 14">Single-pass membrane protein</topology>
        <orientation evidence="1 14">Matrix side</orientation>
    </subcellularLocation>
</comment>
<evidence type="ECO:0000256" key="7">
    <source>
        <dbReference type="ARBA" id="ARBA00022792"/>
    </source>
</evidence>
<keyword evidence="6 14" id="KW-0812">Transmembrane</keyword>
<dbReference type="PANTHER" id="PTHR12966">
    <property type="entry name" value="NADH DEHYDROGENASE UBIQUINONE 1 ALPHA SUBCOMPLEX SUBUNIT 13"/>
    <property type="match status" value="1"/>
</dbReference>
<dbReference type="Proteomes" id="UP000268350">
    <property type="component" value="Unassembled WGS sequence"/>
</dbReference>
<keyword evidence="16" id="KW-1185">Reference proteome</keyword>
<protein>
    <recommendedName>
        <fullName evidence="3 14">NADH dehydrogenase [ubiquinone] 1 alpha subcomplex subunit 13</fullName>
    </recommendedName>
</protein>
<comment type="function">
    <text evidence="14">Complex I functions in the transfer of electrons from NADH to the respiratory chain. Accessory subunit of the mitochondrial membrane respiratory chain NADH dehydrogenase (Complex I), that is believed not to be involved in catalysis.</text>
</comment>
<feature type="transmembrane region" description="Helical" evidence="14">
    <location>
        <begin position="46"/>
        <end position="71"/>
    </location>
</feature>
<gene>
    <name evidence="15" type="ORF">DGUA_6G010238</name>
</gene>
<accession>A0A3B0K2U4</accession>
<keyword evidence="7 14" id="KW-0999">Mitochondrion inner membrane</keyword>
<name>A0A3B0K2U4_DROGU</name>
<sequence length="169" mass="19276">MCPLSRTCLQPAATRRFPLPVCLPRAISLVSGGSLLLRNCVHSITFAPVAGFTMIGTYVAVTTVGLGIYYLTAKKVKRDEIEMRSAQNVIFPILIAERDREFLRQLRRNRDEEAELMKNVPGWEVGTWYGEPVFKTLPEDTLVTPIFKEFYAHADWKSYAKRAHIKLWS</sequence>
<evidence type="ECO:0000313" key="15">
    <source>
        <dbReference type="EMBL" id="SPP77718.1"/>
    </source>
</evidence>
<keyword evidence="8 14" id="KW-0249">Electron transport</keyword>
<keyword evidence="5 14" id="KW-0679">Respiratory chain</keyword>
<dbReference type="GO" id="GO:0045271">
    <property type="term" value="C:respiratory chain complex I"/>
    <property type="evidence" value="ECO:0007669"/>
    <property type="project" value="UniProtKB-UniRule"/>
</dbReference>
<evidence type="ECO:0000256" key="14">
    <source>
        <dbReference type="RuleBase" id="RU368034"/>
    </source>
</evidence>
<evidence type="ECO:0000256" key="8">
    <source>
        <dbReference type="ARBA" id="ARBA00022982"/>
    </source>
</evidence>